<gene>
    <name evidence="3" type="ORF">ACJDUH_17865</name>
</gene>
<dbReference type="InterPro" id="IPR057169">
    <property type="entry name" value="DUF7847"/>
</dbReference>
<organism evidence="3 4">
    <name type="scientific">Candidatus Clostridium radicumherbarum</name>
    <dbReference type="NCBI Taxonomy" id="3381662"/>
    <lineage>
        <taxon>Bacteria</taxon>
        <taxon>Bacillati</taxon>
        <taxon>Bacillota</taxon>
        <taxon>Clostridia</taxon>
        <taxon>Eubacteriales</taxon>
        <taxon>Clostridiaceae</taxon>
        <taxon>Clostridium</taxon>
    </lineage>
</organism>
<evidence type="ECO:0000313" key="3">
    <source>
        <dbReference type="EMBL" id="MFL0269946.1"/>
    </source>
</evidence>
<feature type="transmembrane region" description="Helical" evidence="1">
    <location>
        <begin position="157"/>
        <end position="182"/>
    </location>
</feature>
<dbReference type="Proteomes" id="UP001623661">
    <property type="component" value="Unassembled WGS sequence"/>
</dbReference>
<protein>
    <recommendedName>
        <fullName evidence="2">DUF7847 domain-containing protein</fullName>
    </recommendedName>
</protein>
<comment type="caution">
    <text evidence="3">The sequence shown here is derived from an EMBL/GenBank/DDBJ whole genome shotgun (WGS) entry which is preliminary data.</text>
</comment>
<accession>A0ABW8TWV5</accession>
<feature type="transmembrane region" description="Helical" evidence="1">
    <location>
        <begin position="233"/>
        <end position="250"/>
    </location>
</feature>
<feature type="transmembrane region" description="Helical" evidence="1">
    <location>
        <begin position="59"/>
        <end position="78"/>
    </location>
</feature>
<evidence type="ECO:0000256" key="1">
    <source>
        <dbReference type="SAM" id="Phobius"/>
    </source>
</evidence>
<feature type="transmembrane region" description="Helical" evidence="1">
    <location>
        <begin position="210"/>
        <end position="227"/>
    </location>
</feature>
<evidence type="ECO:0000259" key="2">
    <source>
        <dbReference type="Pfam" id="PF25231"/>
    </source>
</evidence>
<sequence length="322" mass="36298">MRLMNLSEIMDRSIDILRKNIKSIALFSFGYAVLTFIGIILASILVAIFAAVIDRTQNIVLEVIIISFFILFLAAFLLSNGIGIIKISSSEFTKEKIYAHTAIKASFKSLFKVYAIIIIGTIALLPVLAAFGGLGYVLANSFNINNVNTDMFIGKGIVIVIIFILYVLAAIFAVLAVLNWFLFSLHTLSIENTGVISSIKRSFYLVRKDYLRVLGASILFTLTVTVLRLSVDLILGTASSIIYLLLKFFSIKQDYIGFLSMIYNYVSWPLSIIVLMVITPINVIMLTMLYYNQRFKKEGYDLELRLREIELKNEREQVSETN</sequence>
<name>A0ABW8TWV5_9CLOT</name>
<keyword evidence="1" id="KW-1133">Transmembrane helix</keyword>
<keyword evidence="4" id="KW-1185">Reference proteome</keyword>
<dbReference type="EMBL" id="JBJHZY010000005">
    <property type="protein sequence ID" value="MFL0269946.1"/>
    <property type="molecule type" value="Genomic_DNA"/>
</dbReference>
<feature type="transmembrane region" description="Helical" evidence="1">
    <location>
        <begin position="262"/>
        <end position="291"/>
    </location>
</feature>
<proteinExistence type="predicted"/>
<keyword evidence="1" id="KW-0472">Membrane</keyword>
<feature type="domain" description="DUF7847" evidence="2">
    <location>
        <begin position="33"/>
        <end position="232"/>
    </location>
</feature>
<feature type="transmembrane region" description="Helical" evidence="1">
    <location>
        <begin position="113"/>
        <end position="137"/>
    </location>
</feature>
<feature type="transmembrane region" description="Helical" evidence="1">
    <location>
        <begin position="21"/>
        <end position="53"/>
    </location>
</feature>
<keyword evidence="1" id="KW-0812">Transmembrane</keyword>
<evidence type="ECO:0000313" key="4">
    <source>
        <dbReference type="Proteomes" id="UP001623661"/>
    </source>
</evidence>
<reference evidence="3 4" key="1">
    <citation type="submission" date="2024-11" db="EMBL/GenBank/DDBJ databases">
        <authorList>
            <person name="Heng Y.C."/>
            <person name="Lim A.C.H."/>
            <person name="Lee J.K.Y."/>
            <person name="Kittelmann S."/>
        </authorList>
    </citation>
    <scope>NUCLEOTIDE SEQUENCE [LARGE SCALE GENOMIC DNA]</scope>
    <source>
        <strain evidence="3 4">WILCCON 0202</strain>
    </source>
</reference>
<dbReference type="Pfam" id="PF25231">
    <property type="entry name" value="DUF7847"/>
    <property type="match status" value="1"/>
</dbReference>
<dbReference type="RefSeq" id="WP_406766574.1">
    <property type="nucleotide sequence ID" value="NZ_JBJHZY010000005.1"/>
</dbReference>